<dbReference type="GO" id="GO:0044205">
    <property type="term" value="P:'de novo' UMP biosynthetic process"/>
    <property type="evidence" value="ECO:0007669"/>
    <property type="project" value="UniProtKB-UniPathway"/>
</dbReference>
<organism evidence="12 13">
    <name type="scientific">Alicyclobacillus macrosporangiidus</name>
    <dbReference type="NCBI Taxonomy" id="392015"/>
    <lineage>
        <taxon>Bacteria</taxon>
        <taxon>Bacillati</taxon>
        <taxon>Bacillota</taxon>
        <taxon>Bacilli</taxon>
        <taxon>Bacillales</taxon>
        <taxon>Alicyclobacillaceae</taxon>
        <taxon>Alicyclobacillus</taxon>
    </lineage>
</organism>
<keyword evidence="4 9" id="KW-0808">Transferase</keyword>
<dbReference type="PANTHER" id="PTHR45753">
    <property type="entry name" value="ORNITHINE CARBAMOYLTRANSFERASE, MITOCHONDRIAL"/>
    <property type="match status" value="1"/>
</dbReference>
<evidence type="ECO:0000256" key="2">
    <source>
        <dbReference type="ARBA" id="ARBA00008896"/>
    </source>
</evidence>
<evidence type="ECO:0000259" key="10">
    <source>
        <dbReference type="Pfam" id="PF00185"/>
    </source>
</evidence>
<evidence type="ECO:0000256" key="3">
    <source>
        <dbReference type="ARBA" id="ARBA00013008"/>
    </source>
</evidence>
<evidence type="ECO:0000256" key="9">
    <source>
        <dbReference type="RuleBase" id="RU003634"/>
    </source>
</evidence>
<evidence type="ECO:0000256" key="4">
    <source>
        <dbReference type="ARBA" id="ARBA00022679"/>
    </source>
</evidence>
<dbReference type="STRING" id="392015.SAMN05421543_10456"/>
<dbReference type="InterPro" id="IPR006131">
    <property type="entry name" value="Asp_carbamoyltransf_Asp/Orn-bd"/>
</dbReference>
<dbReference type="EC" id="2.1.3.2" evidence="3 8"/>
<keyword evidence="5" id="KW-0665">Pyrimidine biosynthesis</keyword>
<evidence type="ECO:0000256" key="1">
    <source>
        <dbReference type="ARBA" id="ARBA00004852"/>
    </source>
</evidence>
<dbReference type="AlphaFoldDB" id="A0A1I7H9A5"/>
<protein>
    <recommendedName>
        <fullName evidence="3 8">Aspartate carbamoyltransferase</fullName>
        <ecNumber evidence="3 8">2.1.3.2</ecNumber>
    </recommendedName>
</protein>
<dbReference type="InterPro" id="IPR006130">
    <property type="entry name" value="Asp/Orn_carbamoylTrfase"/>
</dbReference>
<proteinExistence type="inferred from homology"/>
<evidence type="ECO:0000313" key="13">
    <source>
        <dbReference type="Proteomes" id="UP000183508"/>
    </source>
</evidence>
<dbReference type="GO" id="GO:0004070">
    <property type="term" value="F:aspartate carbamoyltransferase activity"/>
    <property type="evidence" value="ECO:0007669"/>
    <property type="project" value="UniProtKB-UniRule"/>
</dbReference>
<dbReference type="InterPro" id="IPR006132">
    <property type="entry name" value="Asp/Orn_carbamoyltranf_P-bd"/>
</dbReference>
<dbReference type="PROSITE" id="PS00097">
    <property type="entry name" value="CARBAMOYLTRANSFERASE"/>
    <property type="match status" value="1"/>
</dbReference>
<name>A0A1I7H9A5_9BACL</name>
<dbReference type="GO" id="GO:0006207">
    <property type="term" value="P:'de novo' pyrimidine nucleobase biosynthetic process"/>
    <property type="evidence" value="ECO:0007669"/>
    <property type="project" value="InterPro"/>
</dbReference>
<evidence type="ECO:0000256" key="5">
    <source>
        <dbReference type="ARBA" id="ARBA00022975"/>
    </source>
</evidence>
<dbReference type="Pfam" id="PF02729">
    <property type="entry name" value="OTCace_N"/>
    <property type="match status" value="1"/>
</dbReference>
<comment type="pathway">
    <text evidence="1">Pyrimidine metabolism; UMP biosynthesis via de novo pathway; (S)-dihydroorotate from bicarbonate: step 2/3.</text>
</comment>
<evidence type="ECO:0000259" key="11">
    <source>
        <dbReference type="Pfam" id="PF02729"/>
    </source>
</evidence>
<dbReference type="Pfam" id="PF00185">
    <property type="entry name" value="OTCace"/>
    <property type="match status" value="1"/>
</dbReference>
<dbReference type="Gene3D" id="3.40.50.1370">
    <property type="entry name" value="Aspartate/ornithine carbamoyltransferase"/>
    <property type="match status" value="2"/>
</dbReference>
<evidence type="ECO:0000313" key="12">
    <source>
        <dbReference type="EMBL" id="SFU57283.1"/>
    </source>
</evidence>
<sequence>MLTRVNEHPRRAAVRHLVTTDGMTREDVLRFIHLAEHLRGLPRERLRQRLPGRVIATLFYEPSTRTRLSFESAALKLGANVVGAENAIENSSAKKGEALADVFRIVGAYADAIVVRHHEPYTMAEAARLSPVPIINAGAGWGEHPTQALLDLYTISRELGRIDGLRIAVMGDLKYGRTVHSLLNLLRLFPGVRVTLLHLASLGLPEPLAHRLRADGLELTEASDVAAVLPEVDVVYQTRVQRERLERPEELEGAGRFRIGPEELALLPAHARILHPLPRVDELDAAIDEDPRAAYFRQAENGLYMRMAILDDLLGGDAV</sequence>
<dbReference type="PANTHER" id="PTHR45753:SF6">
    <property type="entry name" value="ASPARTATE CARBAMOYLTRANSFERASE"/>
    <property type="match status" value="1"/>
</dbReference>
<comment type="catalytic activity">
    <reaction evidence="7">
        <text>carbamoyl phosphate + L-aspartate = N-carbamoyl-L-aspartate + phosphate + H(+)</text>
        <dbReference type="Rhea" id="RHEA:20013"/>
        <dbReference type="ChEBI" id="CHEBI:15378"/>
        <dbReference type="ChEBI" id="CHEBI:29991"/>
        <dbReference type="ChEBI" id="CHEBI:32814"/>
        <dbReference type="ChEBI" id="CHEBI:43474"/>
        <dbReference type="ChEBI" id="CHEBI:58228"/>
        <dbReference type="EC" id="2.1.3.2"/>
    </reaction>
</comment>
<comment type="similarity">
    <text evidence="2">Belongs to the aspartate/ornithine carbamoyltransferase superfamily. ATCase family.</text>
</comment>
<dbReference type="UniPathway" id="UPA00070">
    <property type="reaction ID" value="UER00116"/>
</dbReference>
<dbReference type="FunFam" id="3.40.50.1370:FF:000002">
    <property type="entry name" value="Aspartate carbamoyltransferase 2"/>
    <property type="match status" value="1"/>
</dbReference>
<reference evidence="13" key="1">
    <citation type="submission" date="2016-10" db="EMBL/GenBank/DDBJ databases">
        <authorList>
            <person name="Varghese N."/>
        </authorList>
    </citation>
    <scope>NUCLEOTIDE SEQUENCE [LARGE SCALE GENOMIC DNA]</scope>
    <source>
        <strain evidence="13">DSM 17980</strain>
    </source>
</reference>
<dbReference type="InterPro" id="IPR002082">
    <property type="entry name" value="Asp_carbamoyltransf"/>
</dbReference>
<dbReference type="SUPFAM" id="SSF53671">
    <property type="entry name" value="Aspartate/ornithine carbamoyltransferase"/>
    <property type="match status" value="1"/>
</dbReference>
<evidence type="ECO:0000256" key="8">
    <source>
        <dbReference type="NCBIfam" id="TIGR00670"/>
    </source>
</evidence>
<dbReference type="NCBIfam" id="TIGR00670">
    <property type="entry name" value="asp_carb_tr"/>
    <property type="match status" value="1"/>
</dbReference>
<feature type="domain" description="Aspartate/ornithine carbamoyltransferase carbamoyl-P binding" evidence="11">
    <location>
        <begin position="15"/>
        <end position="156"/>
    </location>
</feature>
<gene>
    <name evidence="12" type="ORF">SAMN05421543_10456</name>
</gene>
<evidence type="ECO:0000256" key="6">
    <source>
        <dbReference type="ARBA" id="ARBA00043884"/>
    </source>
</evidence>
<dbReference type="eggNOG" id="COG0540">
    <property type="taxonomic scope" value="Bacteria"/>
</dbReference>
<dbReference type="GO" id="GO:0006520">
    <property type="term" value="P:amino acid metabolic process"/>
    <property type="evidence" value="ECO:0007669"/>
    <property type="project" value="InterPro"/>
</dbReference>
<feature type="domain" description="Aspartate/ornithine carbamoyltransferase Asp/Orn-binding" evidence="10">
    <location>
        <begin position="163"/>
        <end position="311"/>
    </location>
</feature>
<dbReference type="EMBL" id="FPBV01000004">
    <property type="protein sequence ID" value="SFU57283.1"/>
    <property type="molecule type" value="Genomic_DNA"/>
</dbReference>
<dbReference type="NCBIfam" id="NF002032">
    <property type="entry name" value="PRK00856.1"/>
    <property type="match status" value="1"/>
</dbReference>
<dbReference type="GO" id="GO:0016597">
    <property type="term" value="F:amino acid binding"/>
    <property type="evidence" value="ECO:0007669"/>
    <property type="project" value="InterPro"/>
</dbReference>
<evidence type="ECO:0000256" key="7">
    <source>
        <dbReference type="ARBA" id="ARBA00048859"/>
    </source>
</evidence>
<dbReference type="Proteomes" id="UP000183508">
    <property type="component" value="Unassembled WGS sequence"/>
</dbReference>
<dbReference type="RefSeq" id="WP_245783843.1">
    <property type="nucleotide sequence ID" value="NZ_FPBV01000004.1"/>
</dbReference>
<comment type="function">
    <text evidence="6">Catalyzes the condensation of carbamoyl phosphate and aspartate to form carbamoyl aspartate and inorganic phosphate, the committed step in the de novo pyrimidine nucleotide biosynthesis pathway.</text>
</comment>
<dbReference type="PRINTS" id="PR00100">
    <property type="entry name" value="AOTCASE"/>
</dbReference>
<dbReference type="PRINTS" id="PR00101">
    <property type="entry name" value="ATCASE"/>
</dbReference>
<dbReference type="InterPro" id="IPR036901">
    <property type="entry name" value="Asp/Orn_carbamoylTrfase_sf"/>
</dbReference>
<keyword evidence="13" id="KW-1185">Reference proteome</keyword>
<accession>A0A1I7H9A5</accession>